<dbReference type="GO" id="GO:0000978">
    <property type="term" value="F:RNA polymerase II cis-regulatory region sequence-specific DNA binding"/>
    <property type="evidence" value="ECO:0007669"/>
    <property type="project" value="TreeGrafter"/>
</dbReference>
<evidence type="ECO:0000256" key="2">
    <source>
        <dbReference type="ARBA" id="ARBA00022723"/>
    </source>
</evidence>
<accession>A0A8C5LLQ4</accession>
<keyword evidence="7" id="KW-0539">Nucleus</keyword>
<reference evidence="11" key="1">
    <citation type="submission" date="2025-08" db="UniProtKB">
        <authorList>
            <consortium name="Ensembl"/>
        </authorList>
    </citation>
    <scope>IDENTIFICATION</scope>
</reference>
<dbReference type="Ensembl" id="ENSLLET00000001154.1">
    <property type="protein sequence ID" value="ENSLLEP00000001095.1"/>
    <property type="gene ID" value="ENSLLEG00000000735.1"/>
</dbReference>
<proteinExistence type="predicted"/>
<dbReference type="FunFam" id="3.30.160.60:FF:002343">
    <property type="entry name" value="Zinc finger protein 33A"/>
    <property type="match status" value="2"/>
</dbReference>
<feature type="domain" description="C2H2-type" evidence="10">
    <location>
        <begin position="342"/>
        <end position="366"/>
    </location>
</feature>
<evidence type="ECO:0000256" key="3">
    <source>
        <dbReference type="ARBA" id="ARBA00022737"/>
    </source>
</evidence>
<feature type="domain" description="C2H2-type" evidence="10">
    <location>
        <begin position="230"/>
        <end position="257"/>
    </location>
</feature>
<feature type="domain" description="C2H2-type" evidence="10">
    <location>
        <begin position="174"/>
        <end position="201"/>
    </location>
</feature>
<dbReference type="FunFam" id="3.30.160.60:FF:000688">
    <property type="entry name" value="zinc finger protein 197 isoform X1"/>
    <property type="match status" value="1"/>
</dbReference>
<evidence type="ECO:0000256" key="8">
    <source>
        <dbReference type="PROSITE-ProRule" id="PRU00042"/>
    </source>
</evidence>
<dbReference type="PROSITE" id="PS50157">
    <property type="entry name" value="ZINC_FINGER_C2H2_2"/>
    <property type="match status" value="7"/>
</dbReference>
<name>A0A8C5LLQ4_9ANUR</name>
<protein>
    <recommendedName>
        <fullName evidence="10">C2H2-type domain-containing protein</fullName>
    </recommendedName>
</protein>
<evidence type="ECO:0000256" key="5">
    <source>
        <dbReference type="ARBA" id="ARBA00022833"/>
    </source>
</evidence>
<keyword evidence="12" id="KW-1185">Reference proteome</keyword>
<keyword evidence="5" id="KW-0862">Zinc</keyword>
<dbReference type="AlphaFoldDB" id="A0A8C5LLQ4"/>
<dbReference type="GO" id="GO:0008270">
    <property type="term" value="F:zinc ion binding"/>
    <property type="evidence" value="ECO:0007669"/>
    <property type="project" value="UniProtKB-KW"/>
</dbReference>
<feature type="compositionally biased region" description="Basic and acidic residues" evidence="9">
    <location>
        <begin position="135"/>
        <end position="145"/>
    </location>
</feature>
<feature type="region of interest" description="Disordered" evidence="9">
    <location>
        <begin position="135"/>
        <end position="167"/>
    </location>
</feature>
<keyword evidence="3" id="KW-0677">Repeat</keyword>
<dbReference type="Gene3D" id="3.30.160.60">
    <property type="entry name" value="Classic Zinc Finger"/>
    <property type="match status" value="7"/>
</dbReference>
<dbReference type="InterPro" id="IPR036236">
    <property type="entry name" value="Znf_C2H2_sf"/>
</dbReference>
<keyword evidence="4 8" id="KW-0863">Zinc-finger</keyword>
<dbReference type="PANTHER" id="PTHR24390">
    <property type="entry name" value="ZINC FINGER PROTEIN"/>
    <property type="match status" value="1"/>
</dbReference>
<dbReference type="SMART" id="SM00355">
    <property type="entry name" value="ZnF_C2H2"/>
    <property type="match status" value="7"/>
</dbReference>
<dbReference type="GeneTree" id="ENSGT01030000234576"/>
<dbReference type="FunFam" id="3.30.160.60:FF:000414">
    <property type="entry name" value="Zinc finger protein 398"/>
    <property type="match status" value="1"/>
</dbReference>
<dbReference type="GO" id="GO:0006357">
    <property type="term" value="P:regulation of transcription by RNA polymerase II"/>
    <property type="evidence" value="ECO:0007669"/>
    <property type="project" value="TreeGrafter"/>
</dbReference>
<dbReference type="FunFam" id="3.30.160.60:FF:000870">
    <property type="entry name" value="zinc finger protein 197 isoform X1"/>
    <property type="match status" value="1"/>
</dbReference>
<feature type="domain" description="C2H2-type" evidence="10">
    <location>
        <begin position="202"/>
        <end position="229"/>
    </location>
</feature>
<evidence type="ECO:0000256" key="1">
    <source>
        <dbReference type="ARBA" id="ARBA00004123"/>
    </source>
</evidence>
<feature type="domain" description="C2H2-type" evidence="10">
    <location>
        <begin position="314"/>
        <end position="338"/>
    </location>
</feature>
<organism evidence="11 12">
    <name type="scientific">Leptobrachium leishanense</name>
    <name type="common">Leishan spiny toad</name>
    <dbReference type="NCBI Taxonomy" id="445787"/>
    <lineage>
        <taxon>Eukaryota</taxon>
        <taxon>Metazoa</taxon>
        <taxon>Chordata</taxon>
        <taxon>Craniata</taxon>
        <taxon>Vertebrata</taxon>
        <taxon>Euteleostomi</taxon>
        <taxon>Amphibia</taxon>
        <taxon>Batrachia</taxon>
        <taxon>Anura</taxon>
        <taxon>Pelobatoidea</taxon>
        <taxon>Megophryidae</taxon>
        <taxon>Leptobrachium</taxon>
    </lineage>
</organism>
<evidence type="ECO:0000256" key="7">
    <source>
        <dbReference type="ARBA" id="ARBA00023242"/>
    </source>
</evidence>
<dbReference type="GO" id="GO:0005634">
    <property type="term" value="C:nucleus"/>
    <property type="evidence" value="ECO:0007669"/>
    <property type="project" value="UniProtKB-SubCell"/>
</dbReference>
<feature type="domain" description="C2H2-type" evidence="10">
    <location>
        <begin position="258"/>
        <end position="285"/>
    </location>
</feature>
<comment type="subcellular location">
    <subcellularLocation>
        <location evidence="1">Nucleus</location>
    </subcellularLocation>
</comment>
<evidence type="ECO:0000313" key="12">
    <source>
        <dbReference type="Proteomes" id="UP000694569"/>
    </source>
</evidence>
<sequence length="366" mass="42719">MSFAMEADKKPFVSDLCSRSEDFKPKAEFPPKEEHTEWLITDVRSLAEAQPQIKSARYGVGTETLVLKTDQSIKESKQLPIAAIHGSITADMGKEIKREENEEGNEFIKEENDSWLESEVKTVKVELEELCPQERDDREIPETPKRKAKNRRRRCLSRNMQSTHQPSPNNDMFFKCDICDKVIKYLASFREHQRIHTGERPYKCKVCKKNFTRSADLIKHGLVHSDRRPHKCKNCGKTFKLAGDLSKHSAVHSNQFPFKCDSCDKSFKRTACLIKHMRIHTEEKPFPCPICSKRFKWESSVREHQRIHSGEKPFQCPDCRKNFTHFSTFQQHKRTHTGFTGISCDICHKTYNRKSNLLKHQRAMHL</sequence>
<dbReference type="PANTHER" id="PTHR24390:SF159">
    <property type="entry name" value="GROWTH FACTOR INDEPENDENT 1 TRANSCRIPTIONAL REPRESSOR"/>
    <property type="match status" value="1"/>
</dbReference>
<dbReference type="Pfam" id="PF00096">
    <property type="entry name" value="zf-C2H2"/>
    <property type="match status" value="7"/>
</dbReference>
<evidence type="ECO:0000259" key="10">
    <source>
        <dbReference type="PROSITE" id="PS50157"/>
    </source>
</evidence>
<feature type="compositionally biased region" description="Basic residues" evidence="9">
    <location>
        <begin position="146"/>
        <end position="156"/>
    </location>
</feature>
<evidence type="ECO:0000256" key="6">
    <source>
        <dbReference type="ARBA" id="ARBA00023125"/>
    </source>
</evidence>
<dbReference type="PROSITE" id="PS00028">
    <property type="entry name" value="ZINC_FINGER_C2H2_1"/>
    <property type="match status" value="7"/>
</dbReference>
<evidence type="ECO:0000313" key="11">
    <source>
        <dbReference type="Ensembl" id="ENSLLEP00000001095.1"/>
    </source>
</evidence>
<dbReference type="Proteomes" id="UP000694569">
    <property type="component" value="Unplaced"/>
</dbReference>
<reference evidence="11" key="2">
    <citation type="submission" date="2025-09" db="UniProtKB">
        <authorList>
            <consortium name="Ensembl"/>
        </authorList>
    </citation>
    <scope>IDENTIFICATION</scope>
</reference>
<evidence type="ECO:0000256" key="9">
    <source>
        <dbReference type="SAM" id="MobiDB-lite"/>
    </source>
</evidence>
<keyword evidence="6" id="KW-0238">DNA-binding</keyword>
<feature type="domain" description="C2H2-type" evidence="10">
    <location>
        <begin position="286"/>
        <end position="313"/>
    </location>
</feature>
<evidence type="ECO:0000256" key="4">
    <source>
        <dbReference type="ARBA" id="ARBA00022771"/>
    </source>
</evidence>
<dbReference type="SUPFAM" id="SSF57667">
    <property type="entry name" value="beta-beta-alpha zinc fingers"/>
    <property type="match status" value="4"/>
</dbReference>
<feature type="compositionally biased region" description="Polar residues" evidence="9">
    <location>
        <begin position="158"/>
        <end position="167"/>
    </location>
</feature>
<dbReference type="GO" id="GO:0003700">
    <property type="term" value="F:DNA-binding transcription factor activity"/>
    <property type="evidence" value="ECO:0007669"/>
    <property type="project" value="TreeGrafter"/>
</dbReference>
<dbReference type="InterPro" id="IPR013087">
    <property type="entry name" value="Znf_C2H2_type"/>
</dbReference>
<keyword evidence="2" id="KW-0479">Metal-binding</keyword>
<dbReference type="OrthoDB" id="3437960at2759"/>